<organism evidence="8 9">
    <name type="scientific">Siccibacter turicensis</name>
    <dbReference type="NCBI Taxonomy" id="357233"/>
    <lineage>
        <taxon>Bacteria</taxon>
        <taxon>Pseudomonadati</taxon>
        <taxon>Pseudomonadota</taxon>
        <taxon>Gammaproteobacteria</taxon>
        <taxon>Enterobacterales</taxon>
        <taxon>Enterobacteriaceae</taxon>
        <taxon>Siccibacter</taxon>
    </lineage>
</organism>
<dbReference type="InterPro" id="IPR004477">
    <property type="entry name" value="ComEC_N"/>
</dbReference>
<dbReference type="CDD" id="cd07731">
    <property type="entry name" value="ComA-like_MBL-fold"/>
    <property type="match status" value="1"/>
</dbReference>
<dbReference type="InterPro" id="IPR035681">
    <property type="entry name" value="ComA-like_MBL"/>
</dbReference>
<evidence type="ECO:0000256" key="4">
    <source>
        <dbReference type="ARBA" id="ARBA00022989"/>
    </source>
</evidence>
<dbReference type="Pfam" id="PF00753">
    <property type="entry name" value="Lactamase_B"/>
    <property type="match status" value="1"/>
</dbReference>
<dbReference type="PANTHER" id="PTHR30619:SF1">
    <property type="entry name" value="RECOMBINATION PROTEIN 2"/>
    <property type="match status" value="1"/>
</dbReference>
<keyword evidence="9" id="KW-1185">Reference proteome</keyword>
<dbReference type="InterPro" id="IPR025405">
    <property type="entry name" value="DUF4131"/>
</dbReference>
<feature type="transmembrane region" description="Helical" evidence="6">
    <location>
        <begin position="26"/>
        <end position="42"/>
    </location>
</feature>
<dbReference type="Pfam" id="PF03772">
    <property type="entry name" value="Competence"/>
    <property type="match status" value="1"/>
</dbReference>
<feature type="transmembrane region" description="Helical" evidence="6">
    <location>
        <begin position="358"/>
        <end position="381"/>
    </location>
</feature>
<dbReference type="InterPro" id="IPR052159">
    <property type="entry name" value="Competence_DNA_uptake"/>
</dbReference>
<evidence type="ECO:0000313" key="9">
    <source>
        <dbReference type="Proteomes" id="UP000240212"/>
    </source>
</evidence>
<reference evidence="8 9" key="1">
    <citation type="submission" date="2018-03" db="EMBL/GenBank/DDBJ databases">
        <title>Draft genome sequence of the first documented clinical Siccibacter turicensis isolate in Austria.</title>
        <authorList>
            <person name="Lepuschitz S."/>
            <person name="Pekard-Amenitsch S."/>
            <person name="Haunold R."/>
            <person name="Schill S."/>
            <person name="Mach R."/>
            <person name="Allerberger F."/>
            <person name="Ruppitsch W."/>
            <person name="Forsythe S.J."/>
        </authorList>
    </citation>
    <scope>NUCLEOTIDE SEQUENCE [LARGE SCALE GENOMIC DNA]</scope>
    <source>
        <strain evidence="8 9">6100069499-17</strain>
    </source>
</reference>
<dbReference type="SUPFAM" id="SSF56281">
    <property type="entry name" value="Metallo-hydrolase/oxidoreductase"/>
    <property type="match status" value="1"/>
</dbReference>
<accession>A0A2P8VQJ3</accession>
<comment type="subcellular location">
    <subcellularLocation>
        <location evidence="1">Cell membrane</location>
        <topology evidence="1">Multi-pass membrane protein</topology>
    </subcellularLocation>
</comment>
<dbReference type="GO" id="GO:0030420">
    <property type="term" value="P:establishment of competence for transformation"/>
    <property type="evidence" value="ECO:0007669"/>
    <property type="project" value="InterPro"/>
</dbReference>
<evidence type="ECO:0000313" key="8">
    <source>
        <dbReference type="EMBL" id="PSN09680.1"/>
    </source>
</evidence>
<keyword evidence="3 6" id="KW-0812">Transmembrane</keyword>
<dbReference type="NCBIfam" id="TIGR00360">
    <property type="entry name" value="ComEC_N-term"/>
    <property type="match status" value="1"/>
</dbReference>
<dbReference type="Proteomes" id="UP000240212">
    <property type="component" value="Unassembled WGS sequence"/>
</dbReference>
<keyword evidence="2" id="KW-1003">Cell membrane</keyword>
<dbReference type="AlphaFoldDB" id="A0A2P8VQJ3"/>
<dbReference type="PANTHER" id="PTHR30619">
    <property type="entry name" value="DNA INTERNALIZATION/COMPETENCE PROTEIN COMEC/REC2"/>
    <property type="match status" value="1"/>
</dbReference>
<feature type="transmembrane region" description="Helical" evidence="6">
    <location>
        <begin position="255"/>
        <end position="274"/>
    </location>
</feature>
<keyword evidence="5 6" id="KW-0472">Membrane</keyword>
<evidence type="ECO:0000256" key="5">
    <source>
        <dbReference type="ARBA" id="ARBA00023136"/>
    </source>
</evidence>
<protein>
    <submittedName>
        <fullName evidence="8">ComEC family protein</fullName>
    </submittedName>
</protein>
<dbReference type="RefSeq" id="WP_106876121.1">
    <property type="nucleotide sequence ID" value="NZ_PYEP01000001.1"/>
</dbReference>
<comment type="caution">
    <text evidence="8">The sequence shown here is derived from an EMBL/GenBank/DDBJ whole genome shotgun (WGS) entry which is preliminary data.</text>
</comment>
<dbReference type="SMART" id="SM00849">
    <property type="entry name" value="Lactamase_B"/>
    <property type="match status" value="1"/>
</dbReference>
<dbReference type="GO" id="GO:0005886">
    <property type="term" value="C:plasma membrane"/>
    <property type="evidence" value="ECO:0007669"/>
    <property type="project" value="UniProtKB-SubCell"/>
</dbReference>
<feature type="transmembrane region" description="Helical" evidence="6">
    <location>
        <begin position="327"/>
        <end position="346"/>
    </location>
</feature>
<dbReference type="Gene3D" id="3.60.15.10">
    <property type="entry name" value="Ribonuclease Z/Hydroxyacylglutathione hydrolase-like"/>
    <property type="match status" value="1"/>
</dbReference>
<dbReference type="InterPro" id="IPR001279">
    <property type="entry name" value="Metallo-B-lactamas"/>
</dbReference>
<name>A0A2P8VQJ3_9ENTR</name>
<gene>
    <name evidence="8" type="ORF">C7G83_02735</name>
</gene>
<sequence length="754" mass="83142">MTLPALALCAIVGMLPLRVLPMLPPGEWIVGGALMALLLLLRGPQALRYGCVTLLCLCWGLAMAHFTLAPIADLTGRHQLVEAVVRTTDGATTHTVTIVKAEGKWLPGGVNVTLYGSYLPAAPCPGQRWSLLLALRPVHGQLNEGGFDNQRHSLSQGKVLTGRVLRATALNTQCSLRGKYIASVTRALNGYAWRDVILALGFGERLNVSDSIKNLMRATGTAHLMAISGLHIALAGAIGWGMARLTQRVLPAQRIGHRLPLLLSLLMAAMYTWLAGANPPAVRTLLSLTICAATGLSGRRWHPWQIWLCCIGSIVIADPLAVLSDSLWLSAFAVAALIFWYQWMPFRPHTPCRPLRMLYGMVHLQAGITLLLLPLQISLFHGISTTSLVANMFAVPAITLISVPLILAGMVLHLLPLSGIEQAVWWLADRSLAVTFSTLEALPDGWLEVDQRWQWLALVPWLAIACWRLRLHVAVPFTAATMLASTLFPFLPRPAEKGWTVHMLDVGHGLALVIERHGRAMLYDTGGAWSGGDSGRQTIIPWLRWHHLTPEGVIVSHKHLDHRGGLASVLAAWPGLPVRSPMGWEGHSPCERGQTWRWQGLRFTALWPLPGHKQSGNNRSCVVRIDDGHQSVLLTGDIEADAELAMLKHHWQFMRADVIQVPHHGSRTSSGGALLGQVAGRVAIASVARYNAWHLPSKKVVERYRTRGYRWFDTAHAGQISVVFTAHGWQVRRYREQILPRWYHQWFGVPADSR</sequence>
<dbReference type="EMBL" id="PYEP01000001">
    <property type="protein sequence ID" value="PSN09680.1"/>
    <property type="molecule type" value="Genomic_DNA"/>
</dbReference>
<feature type="transmembrane region" description="Helical" evidence="6">
    <location>
        <begin position="49"/>
        <end position="72"/>
    </location>
</feature>
<dbReference type="NCBIfam" id="NF008580">
    <property type="entry name" value="PRK11539.1"/>
    <property type="match status" value="1"/>
</dbReference>
<dbReference type="Pfam" id="PF13567">
    <property type="entry name" value="DUF4131"/>
    <property type="match status" value="1"/>
</dbReference>
<evidence type="ECO:0000256" key="3">
    <source>
        <dbReference type="ARBA" id="ARBA00022692"/>
    </source>
</evidence>
<evidence type="ECO:0000256" key="1">
    <source>
        <dbReference type="ARBA" id="ARBA00004651"/>
    </source>
</evidence>
<feature type="transmembrane region" description="Helical" evidence="6">
    <location>
        <begin position="393"/>
        <end position="415"/>
    </location>
</feature>
<feature type="domain" description="Metallo-beta-lactamase" evidence="7">
    <location>
        <begin position="508"/>
        <end position="689"/>
    </location>
</feature>
<feature type="transmembrane region" description="Helical" evidence="6">
    <location>
        <begin position="222"/>
        <end position="243"/>
    </location>
</feature>
<proteinExistence type="predicted"/>
<keyword evidence="4 6" id="KW-1133">Transmembrane helix</keyword>
<dbReference type="InterPro" id="IPR004797">
    <property type="entry name" value="Competence_ComEC/Rec2"/>
</dbReference>
<feature type="transmembrane region" description="Helical" evidence="6">
    <location>
        <begin position="304"/>
        <end position="321"/>
    </location>
</feature>
<evidence type="ECO:0000256" key="6">
    <source>
        <dbReference type="SAM" id="Phobius"/>
    </source>
</evidence>
<dbReference type="OrthoDB" id="9761531at2"/>
<dbReference type="STRING" id="1388748.GCA_000463155_01393"/>
<dbReference type="InterPro" id="IPR036866">
    <property type="entry name" value="RibonucZ/Hydroxyglut_hydro"/>
</dbReference>
<evidence type="ECO:0000256" key="2">
    <source>
        <dbReference type="ARBA" id="ARBA00022475"/>
    </source>
</evidence>
<dbReference type="NCBIfam" id="TIGR00361">
    <property type="entry name" value="ComEC_Rec2"/>
    <property type="match status" value="1"/>
</dbReference>
<evidence type="ECO:0000259" key="7">
    <source>
        <dbReference type="SMART" id="SM00849"/>
    </source>
</evidence>